<keyword evidence="8" id="KW-1185">Reference proteome</keyword>
<dbReference type="AlphaFoldDB" id="A0A1M5BYT0"/>
<dbReference type="SUPFAM" id="SSF46626">
    <property type="entry name" value="Cytochrome c"/>
    <property type="match status" value="1"/>
</dbReference>
<evidence type="ECO:0000259" key="6">
    <source>
        <dbReference type="PROSITE" id="PS51007"/>
    </source>
</evidence>
<dbReference type="STRING" id="1121884.SAMN02745131_02740"/>
<dbReference type="InterPro" id="IPR036909">
    <property type="entry name" value="Cyt_c-like_dom_sf"/>
</dbReference>
<feature type="signal peptide" evidence="5">
    <location>
        <begin position="1"/>
        <end position="20"/>
    </location>
</feature>
<reference evidence="7 8" key="1">
    <citation type="submission" date="2016-11" db="EMBL/GenBank/DDBJ databases">
        <authorList>
            <person name="Jaros S."/>
            <person name="Januszkiewicz K."/>
            <person name="Wedrychowicz H."/>
        </authorList>
    </citation>
    <scope>NUCLEOTIDE SEQUENCE [LARGE SCALE GENOMIC DNA]</scope>
    <source>
        <strain evidence="7 8">DSM 18119</strain>
    </source>
</reference>
<organism evidence="7 8">
    <name type="scientific">Flavisolibacter ginsengisoli DSM 18119</name>
    <dbReference type="NCBI Taxonomy" id="1121884"/>
    <lineage>
        <taxon>Bacteria</taxon>
        <taxon>Pseudomonadati</taxon>
        <taxon>Bacteroidota</taxon>
        <taxon>Chitinophagia</taxon>
        <taxon>Chitinophagales</taxon>
        <taxon>Chitinophagaceae</taxon>
        <taxon>Flavisolibacter</taxon>
    </lineage>
</organism>
<dbReference type="GO" id="GO:0046872">
    <property type="term" value="F:metal ion binding"/>
    <property type="evidence" value="ECO:0007669"/>
    <property type="project" value="UniProtKB-KW"/>
</dbReference>
<keyword evidence="2 4" id="KW-0479">Metal-binding</keyword>
<dbReference type="Proteomes" id="UP000184048">
    <property type="component" value="Unassembled WGS sequence"/>
</dbReference>
<feature type="chain" id="PRO_5013359158" evidence="5">
    <location>
        <begin position="21"/>
        <end position="207"/>
    </location>
</feature>
<evidence type="ECO:0000256" key="5">
    <source>
        <dbReference type="SAM" id="SignalP"/>
    </source>
</evidence>
<dbReference type="Gene3D" id="1.10.760.10">
    <property type="entry name" value="Cytochrome c-like domain"/>
    <property type="match status" value="1"/>
</dbReference>
<dbReference type="PANTHER" id="PTHR35008">
    <property type="entry name" value="BLL4482 PROTEIN-RELATED"/>
    <property type="match status" value="1"/>
</dbReference>
<dbReference type="GO" id="GO:0020037">
    <property type="term" value="F:heme binding"/>
    <property type="evidence" value="ECO:0007669"/>
    <property type="project" value="InterPro"/>
</dbReference>
<accession>A0A1M5BYT0</accession>
<dbReference type="InterPro" id="IPR009056">
    <property type="entry name" value="Cyt_c-like_dom"/>
</dbReference>
<evidence type="ECO:0000256" key="4">
    <source>
        <dbReference type="PROSITE-ProRule" id="PRU00433"/>
    </source>
</evidence>
<gene>
    <name evidence="7" type="ORF">SAMN02745131_02740</name>
</gene>
<dbReference type="RefSeq" id="WP_072835902.1">
    <property type="nucleotide sequence ID" value="NZ_FQUU01000011.1"/>
</dbReference>
<proteinExistence type="predicted"/>
<dbReference type="PROSITE" id="PS51007">
    <property type="entry name" value="CYTC"/>
    <property type="match status" value="1"/>
</dbReference>
<keyword evidence="3 4" id="KW-0408">Iron</keyword>
<evidence type="ECO:0000256" key="3">
    <source>
        <dbReference type="ARBA" id="ARBA00023004"/>
    </source>
</evidence>
<dbReference type="GO" id="GO:0009055">
    <property type="term" value="F:electron transfer activity"/>
    <property type="evidence" value="ECO:0007669"/>
    <property type="project" value="InterPro"/>
</dbReference>
<dbReference type="EMBL" id="FQUU01000011">
    <property type="protein sequence ID" value="SHF47683.1"/>
    <property type="molecule type" value="Genomic_DNA"/>
</dbReference>
<dbReference type="InterPro" id="IPR051459">
    <property type="entry name" value="Cytochrome_c-type_DH"/>
</dbReference>
<dbReference type="PROSITE" id="PS51257">
    <property type="entry name" value="PROKAR_LIPOPROTEIN"/>
    <property type="match status" value="1"/>
</dbReference>
<evidence type="ECO:0000313" key="8">
    <source>
        <dbReference type="Proteomes" id="UP000184048"/>
    </source>
</evidence>
<dbReference type="OrthoDB" id="9809720at2"/>
<evidence type="ECO:0000313" key="7">
    <source>
        <dbReference type="EMBL" id="SHF47683.1"/>
    </source>
</evidence>
<evidence type="ECO:0000256" key="2">
    <source>
        <dbReference type="ARBA" id="ARBA00022723"/>
    </source>
</evidence>
<keyword evidence="5" id="KW-0732">Signal</keyword>
<evidence type="ECO:0000256" key="1">
    <source>
        <dbReference type="ARBA" id="ARBA00022617"/>
    </source>
</evidence>
<protein>
    <submittedName>
        <fullName evidence="7">Cytochrome c</fullName>
    </submittedName>
</protein>
<feature type="domain" description="Cytochrome c" evidence="6">
    <location>
        <begin position="49"/>
        <end position="188"/>
    </location>
</feature>
<name>A0A1M5BYT0_9BACT</name>
<keyword evidence="1 4" id="KW-0349">Heme</keyword>
<dbReference type="PANTHER" id="PTHR35008:SF4">
    <property type="entry name" value="BLL4482 PROTEIN"/>
    <property type="match status" value="1"/>
</dbReference>
<sequence>MKKVSIVLCTISLLAVTAIIACNSDKTPSTNNEGVVEVKGITEAGSKENMVRRGQYLVTIMGCNDCHSPKVMTAHGPEIDSARMLSGHPETIPVPKINAQELQNWVLFSHNLTTFVGPWGVSFAANLTSDATGIGNWTEGQFINAIRHGKYKGLENSRPLLPPMPWAMYKNATDDDLKAIFAYLKSTPPVQNRVPGPIAPDQIAKLN</sequence>